<dbReference type="InterPro" id="IPR012505">
    <property type="entry name" value="YbbR"/>
</dbReference>
<dbReference type="Gene3D" id="2.170.120.40">
    <property type="entry name" value="YbbR-like domain"/>
    <property type="match status" value="2"/>
</dbReference>
<dbReference type="InterPro" id="IPR053154">
    <property type="entry name" value="c-di-AMP_regulator"/>
</dbReference>
<dbReference type="KEGG" id="stim:H1B31_05390"/>
<reference evidence="2 3" key="1">
    <citation type="submission" date="2020-07" db="EMBL/GenBank/DDBJ databases">
        <title>Complete genome and description of Selenomonas timonensis sp. nov., a new bacterium isolated from a gingivitis subject.</title>
        <authorList>
            <person name="Antezack A."/>
        </authorList>
    </citation>
    <scope>NUCLEOTIDE SEQUENCE [LARGE SCALE GENOMIC DNA]</scope>
    <source>
        <strain evidence="2 3">Marseille-Q3039</strain>
    </source>
</reference>
<dbReference type="Proteomes" id="UP000515480">
    <property type="component" value="Chromosome"/>
</dbReference>
<dbReference type="EMBL" id="CP060204">
    <property type="protein sequence ID" value="QNH55354.1"/>
    <property type="molecule type" value="Genomic_DNA"/>
</dbReference>
<keyword evidence="1" id="KW-0472">Membrane</keyword>
<evidence type="ECO:0000313" key="2">
    <source>
        <dbReference type="EMBL" id="QNH55354.1"/>
    </source>
</evidence>
<evidence type="ECO:0000256" key="1">
    <source>
        <dbReference type="SAM" id="Phobius"/>
    </source>
</evidence>
<dbReference type="Gene3D" id="2.170.120.30">
    <property type="match status" value="1"/>
</dbReference>
<keyword evidence="3" id="KW-1185">Reference proteome</keyword>
<dbReference type="PANTHER" id="PTHR37804">
    <property type="entry name" value="CDAA REGULATORY PROTEIN CDAR"/>
    <property type="match status" value="1"/>
</dbReference>
<proteinExistence type="predicted"/>
<protein>
    <recommendedName>
        <fullName evidence="4">YbbR-like protein</fullName>
    </recommendedName>
</protein>
<dbReference type="Pfam" id="PF07949">
    <property type="entry name" value="YbbR"/>
    <property type="match status" value="3"/>
</dbReference>
<dbReference type="CDD" id="cd20206">
    <property type="entry name" value="YbbR"/>
    <property type="match status" value="1"/>
</dbReference>
<name>A0A7G7VML1_9FIRM</name>
<gene>
    <name evidence="2" type="ORF">H1B31_05390</name>
</gene>
<dbReference type="RefSeq" id="WP_185981167.1">
    <property type="nucleotide sequence ID" value="NZ_CP060204.1"/>
</dbReference>
<accession>A0A7G7VML1</accession>
<evidence type="ECO:0000313" key="3">
    <source>
        <dbReference type="Proteomes" id="UP000515480"/>
    </source>
</evidence>
<sequence>MMTRLRSIVQHNLPVKIAAVIVAIVLWLYVMNDQNPAIDGSYTVPVTIENAPDGYLMNAAADTVTIRVRGPRSLFVAADRNDFHAHMNLADFTEGDKEYTVETAIPYGFELVSVSPDKITVNLDRLIQKTFKAELTLSGSPATGFTVDKIAQESEAATVEGPRSLVNQVVHIVGHINLNGQSSNYTSNVTLFALNADGREVSGIALTPSSMEVTVNLARGLSRKVVEVQAKAQSDLPPQLKLEGITVEPARIEIAGAEDVIRKITSIGTEEFSLSHVRETEKRQVKLALPEGVTVADPNVTVEIKVGAMQ</sequence>
<dbReference type="PANTHER" id="PTHR37804:SF1">
    <property type="entry name" value="CDAA REGULATORY PROTEIN CDAR"/>
    <property type="match status" value="1"/>
</dbReference>
<evidence type="ECO:0008006" key="4">
    <source>
        <dbReference type="Google" id="ProtNLM"/>
    </source>
</evidence>
<feature type="transmembrane region" description="Helical" evidence="1">
    <location>
        <begin position="12"/>
        <end position="30"/>
    </location>
</feature>
<organism evidence="2 3">
    <name type="scientific">Selenomonas timonae</name>
    <dbReference type="NCBI Taxonomy" id="2754044"/>
    <lineage>
        <taxon>Bacteria</taxon>
        <taxon>Bacillati</taxon>
        <taxon>Bacillota</taxon>
        <taxon>Negativicutes</taxon>
        <taxon>Selenomonadales</taxon>
        <taxon>Selenomonadaceae</taxon>
        <taxon>Selenomonas</taxon>
    </lineage>
</organism>
<keyword evidence="1" id="KW-0812">Transmembrane</keyword>
<keyword evidence="1" id="KW-1133">Transmembrane helix</keyword>
<dbReference type="AlphaFoldDB" id="A0A7G7VML1"/>